<evidence type="ECO:0000256" key="1">
    <source>
        <dbReference type="SAM" id="Phobius"/>
    </source>
</evidence>
<name>A0A817PQY6_9BILA</name>
<feature type="transmembrane region" description="Helical" evidence="1">
    <location>
        <begin position="17"/>
        <end position="39"/>
    </location>
</feature>
<keyword evidence="1" id="KW-1133">Transmembrane helix</keyword>
<dbReference type="Proteomes" id="UP000663833">
    <property type="component" value="Unassembled WGS sequence"/>
</dbReference>
<keyword evidence="1" id="KW-0812">Transmembrane</keyword>
<gene>
    <name evidence="2" type="ORF">LUA448_LOCUS361</name>
</gene>
<accession>A0A817PQY6</accession>
<proteinExistence type="predicted"/>
<organism evidence="2 3">
    <name type="scientific">Rotaria socialis</name>
    <dbReference type="NCBI Taxonomy" id="392032"/>
    <lineage>
        <taxon>Eukaryota</taxon>
        <taxon>Metazoa</taxon>
        <taxon>Spiralia</taxon>
        <taxon>Gnathifera</taxon>
        <taxon>Rotifera</taxon>
        <taxon>Eurotatoria</taxon>
        <taxon>Bdelloidea</taxon>
        <taxon>Philodinida</taxon>
        <taxon>Philodinidae</taxon>
        <taxon>Rotaria</taxon>
    </lineage>
</organism>
<keyword evidence="1" id="KW-0472">Membrane</keyword>
<reference evidence="2" key="1">
    <citation type="submission" date="2021-02" db="EMBL/GenBank/DDBJ databases">
        <authorList>
            <person name="Nowell W R."/>
        </authorList>
    </citation>
    <scope>NUCLEOTIDE SEQUENCE</scope>
</reference>
<evidence type="ECO:0000313" key="2">
    <source>
        <dbReference type="EMBL" id="CAF3170019.1"/>
    </source>
</evidence>
<comment type="caution">
    <text evidence="2">The sequence shown here is derived from an EMBL/GenBank/DDBJ whole genome shotgun (WGS) entry which is preliminary data.</text>
</comment>
<evidence type="ECO:0000313" key="3">
    <source>
        <dbReference type="Proteomes" id="UP000663833"/>
    </source>
</evidence>
<protein>
    <submittedName>
        <fullName evidence="2">Uncharacterized protein</fullName>
    </submittedName>
</protein>
<dbReference type="AlphaFoldDB" id="A0A817PQY6"/>
<dbReference type="EMBL" id="CAJNYD010000011">
    <property type="protein sequence ID" value="CAF3170019.1"/>
    <property type="molecule type" value="Genomic_DNA"/>
</dbReference>
<sequence length="188" mass="21983">MDSSWIPPTLVYMQQQLIRYVCSACLIFGIPGCLLNVILLSQRQVRVTSCCNLMREFERIKRIIDLAAQLWTYDHTLTLGALLQKWIWTDWIESRGDIFHPEDTQTEQRFNEAINKAQLLSTSPSELTELQQDIIQKIEELWHLVPDQRFGQFLSNYAFGHFMSHPPKMMLQQNGQTILEAMQECHKA</sequence>